<dbReference type="Proteomes" id="UP000799754">
    <property type="component" value="Unassembled WGS sequence"/>
</dbReference>
<comment type="caution">
    <text evidence="1">The sequence shown here is derived from an EMBL/GenBank/DDBJ whole genome shotgun (WGS) entry which is preliminary data.</text>
</comment>
<keyword evidence="2" id="KW-1185">Reference proteome</keyword>
<reference evidence="1" key="1">
    <citation type="journal article" date="2020" name="Stud. Mycol.">
        <title>101 Dothideomycetes genomes: a test case for predicting lifestyles and emergence of pathogens.</title>
        <authorList>
            <person name="Haridas S."/>
            <person name="Albert R."/>
            <person name="Binder M."/>
            <person name="Bloem J."/>
            <person name="Labutti K."/>
            <person name="Salamov A."/>
            <person name="Andreopoulos B."/>
            <person name="Baker S."/>
            <person name="Barry K."/>
            <person name="Bills G."/>
            <person name="Bluhm B."/>
            <person name="Cannon C."/>
            <person name="Castanera R."/>
            <person name="Culley D."/>
            <person name="Daum C."/>
            <person name="Ezra D."/>
            <person name="Gonzalez J."/>
            <person name="Henrissat B."/>
            <person name="Kuo A."/>
            <person name="Liang C."/>
            <person name="Lipzen A."/>
            <person name="Lutzoni F."/>
            <person name="Magnuson J."/>
            <person name="Mondo S."/>
            <person name="Nolan M."/>
            <person name="Ohm R."/>
            <person name="Pangilinan J."/>
            <person name="Park H.-J."/>
            <person name="Ramirez L."/>
            <person name="Alfaro M."/>
            <person name="Sun H."/>
            <person name="Tritt A."/>
            <person name="Yoshinaga Y."/>
            <person name="Zwiers L.-H."/>
            <person name="Turgeon B."/>
            <person name="Goodwin S."/>
            <person name="Spatafora J."/>
            <person name="Crous P."/>
            <person name="Grigoriev I."/>
        </authorList>
    </citation>
    <scope>NUCLEOTIDE SEQUENCE</scope>
    <source>
        <strain evidence="1">CBS 525.71</strain>
    </source>
</reference>
<dbReference type="EMBL" id="MU006720">
    <property type="protein sequence ID" value="KAF2626724.1"/>
    <property type="molecule type" value="Genomic_DNA"/>
</dbReference>
<accession>A0ACB6S0J6</accession>
<sequence>MGKKRVLISYGVDVDAVAGWLGSYGGEDSTSDISRGIFTGTVGTQRLLKMFKKTTWFIPGHSLEMFPKDMAAVRDAGHEIGLHGYSHENAVDMTIEQQRDVLDKTYRMLTDFVGTPPRGSVAPWWETSREGAELLLSYGIEYDHSMSHHDCQAYYLRTDDSWTKIGYNKQAKEWMKPLVKGQDTGLVEIPANWYLDDLPPHMFIKGSPNSHGFVNARDTEDLWRDHFDYFYREHDEFIFPITIHPDASGRPHLLLTHERLVEHFMKHEGVEFVTMEEIADEFKKKKVPPEGALMPAEAGLKLKEKPL</sequence>
<proteinExistence type="predicted"/>
<evidence type="ECO:0000313" key="2">
    <source>
        <dbReference type="Proteomes" id="UP000799754"/>
    </source>
</evidence>
<organism evidence="1 2">
    <name type="scientific">Macroventuria anomochaeta</name>
    <dbReference type="NCBI Taxonomy" id="301207"/>
    <lineage>
        <taxon>Eukaryota</taxon>
        <taxon>Fungi</taxon>
        <taxon>Dikarya</taxon>
        <taxon>Ascomycota</taxon>
        <taxon>Pezizomycotina</taxon>
        <taxon>Dothideomycetes</taxon>
        <taxon>Pleosporomycetidae</taxon>
        <taxon>Pleosporales</taxon>
        <taxon>Pleosporineae</taxon>
        <taxon>Didymellaceae</taxon>
        <taxon>Macroventuria</taxon>
    </lineage>
</organism>
<evidence type="ECO:0000313" key="1">
    <source>
        <dbReference type="EMBL" id="KAF2626724.1"/>
    </source>
</evidence>
<name>A0ACB6S0J6_9PLEO</name>
<protein>
    <submittedName>
        <fullName evidence="1">Polysaccharide deacetylase family protein</fullName>
    </submittedName>
</protein>
<gene>
    <name evidence="1" type="ORF">BU25DRAFT_394870</name>
</gene>